<dbReference type="Proteomes" id="UP000299102">
    <property type="component" value="Unassembled WGS sequence"/>
</dbReference>
<keyword evidence="2" id="KW-1185">Reference proteome</keyword>
<comment type="caution">
    <text evidence="1">The sequence shown here is derived from an EMBL/GenBank/DDBJ whole genome shotgun (WGS) entry which is preliminary data.</text>
</comment>
<reference evidence="1 2" key="1">
    <citation type="journal article" date="2019" name="Commun. Biol.">
        <title>The bagworm genome reveals a unique fibroin gene that provides high tensile strength.</title>
        <authorList>
            <person name="Kono N."/>
            <person name="Nakamura H."/>
            <person name="Ohtoshi R."/>
            <person name="Tomita M."/>
            <person name="Numata K."/>
            <person name="Arakawa K."/>
        </authorList>
    </citation>
    <scope>NUCLEOTIDE SEQUENCE [LARGE SCALE GENOMIC DNA]</scope>
</reference>
<evidence type="ECO:0000313" key="1">
    <source>
        <dbReference type="EMBL" id="GBO99576.1"/>
    </source>
</evidence>
<dbReference type="PROSITE" id="PS51257">
    <property type="entry name" value="PROKAR_LIPOPROTEIN"/>
    <property type="match status" value="1"/>
</dbReference>
<proteinExistence type="predicted"/>
<evidence type="ECO:0000313" key="2">
    <source>
        <dbReference type="Proteomes" id="UP000299102"/>
    </source>
</evidence>
<dbReference type="AlphaFoldDB" id="A0A4C1SDY5"/>
<sequence>MRSRLRGWPSGPVVGQQLTTVACVTVSGTGGLTLLPRRAAIGFDSSLESKAHRLLRPRLRGTTRTFLIERDALNRRATTAQTLLDDIVQYKSTELRRSESPANDAMRTRLCNRRPFLLLHVTPLRRHRY</sequence>
<protein>
    <submittedName>
        <fullName evidence="1">Uncharacterized protein</fullName>
    </submittedName>
</protein>
<organism evidence="1 2">
    <name type="scientific">Eumeta variegata</name>
    <name type="common">Bagworm moth</name>
    <name type="synonym">Eumeta japonica</name>
    <dbReference type="NCBI Taxonomy" id="151549"/>
    <lineage>
        <taxon>Eukaryota</taxon>
        <taxon>Metazoa</taxon>
        <taxon>Ecdysozoa</taxon>
        <taxon>Arthropoda</taxon>
        <taxon>Hexapoda</taxon>
        <taxon>Insecta</taxon>
        <taxon>Pterygota</taxon>
        <taxon>Neoptera</taxon>
        <taxon>Endopterygota</taxon>
        <taxon>Lepidoptera</taxon>
        <taxon>Glossata</taxon>
        <taxon>Ditrysia</taxon>
        <taxon>Tineoidea</taxon>
        <taxon>Psychidae</taxon>
        <taxon>Oiketicinae</taxon>
        <taxon>Eumeta</taxon>
    </lineage>
</organism>
<dbReference type="EMBL" id="BGZK01003287">
    <property type="protein sequence ID" value="GBO99576.1"/>
    <property type="molecule type" value="Genomic_DNA"/>
</dbReference>
<gene>
    <name evidence="1" type="ORF">EVAR_72551_1</name>
</gene>
<name>A0A4C1SDY5_EUMVA</name>
<accession>A0A4C1SDY5</accession>